<organism evidence="7 8">
    <name type="scientific">Paralvinella palmiformis</name>
    <dbReference type="NCBI Taxonomy" id="53620"/>
    <lineage>
        <taxon>Eukaryota</taxon>
        <taxon>Metazoa</taxon>
        <taxon>Spiralia</taxon>
        <taxon>Lophotrochozoa</taxon>
        <taxon>Annelida</taxon>
        <taxon>Polychaeta</taxon>
        <taxon>Sedentaria</taxon>
        <taxon>Canalipalpata</taxon>
        <taxon>Terebellida</taxon>
        <taxon>Terebelliformia</taxon>
        <taxon>Alvinellidae</taxon>
        <taxon>Paralvinella</taxon>
    </lineage>
</organism>
<evidence type="ECO:0000256" key="4">
    <source>
        <dbReference type="PROSITE-ProRule" id="PRU00221"/>
    </source>
</evidence>
<evidence type="ECO:0000256" key="1">
    <source>
        <dbReference type="ARBA" id="ARBA00004138"/>
    </source>
</evidence>
<gene>
    <name evidence="7" type="ORF">LSH36_381g02111</name>
</gene>
<dbReference type="SUPFAM" id="SSF50978">
    <property type="entry name" value="WD40 repeat-like"/>
    <property type="match status" value="2"/>
</dbReference>
<dbReference type="PROSITE" id="PS50294">
    <property type="entry name" value="WD_REPEATS_REGION"/>
    <property type="match status" value="2"/>
</dbReference>
<accession>A0AAD9JE39</accession>
<dbReference type="GO" id="GO:0005929">
    <property type="term" value="C:cilium"/>
    <property type="evidence" value="ECO:0007669"/>
    <property type="project" value="UniProtKB-SubCell"/>
</dbReference>
<dbReference type="InterPro" id="IPR015943">
    <property type="entry name" value="WD40/YVTN_repeat-like_dom_sf"/>
</dbReference>
<dbReference type="AlphaFoldDB" id="A0AAD9JE39"/>
<dbReference type="GO" id="GO:0060271">
    <property type="term" value="P:cilium assembly"/>
    <property type="evidence" value="ECO:0007669"/>
    <property type="project" value="TreeGrafter"/>
</dbReference>
<evidence type="ECO:0000259" key="6">
    <source>
        <dbReference type="Pfam" id="PF23387"/>
    </source>
</evidence>
<evidence type="ECO:0008006" key="9">
    <source>
        <dbReference type="Google" id="ProtNLM"/>
    </source>
</evidence>
<reference evidence="7" key="1">
    <citation type="journal article" date="2023" name="Mol. Biol. Evol.">
        <title>Third-Generation Sequencing Reveals the Adaptive Role of the Epigenome in Three Deep-Sea Polychaetes.</title>
        <authorList>
            <person name="Perez M."/>
            <person name="Aroh O."/>
            <person name="Sun Y."/>
            <person name="Lan Y."/>
            <person name="Juniper S.K."/>
            <person name="Young C.R."/>
            <person name="Angers B."/>
            <person name="Qian P.Y."/>
        </authorList>
    </citation>
    <scope>NUCLEOTIDE SEQUENCE</scope>
    <source>
        <strain evidence="7">P08H-3</strain>
    </source>
</reference>
<dbReference type="Pfam" id="PF00400">
    <property type="entry name" value="WD40"/>
    <property type="match status" value="3"/>
</dbReference>
<dbReference type="InterPro" id="IPR056456">
    <property type="entry name" value="Beta-prop_IFT80_2nd"/>
</dbReference>
<dbReference type="EMBL" id="JAODUP010000381">
    <property type="protein sequence ID" value="KAK2150951.1"/>
    <property type="molecule type" value="Genomic_DNA"/>
</dbReference>
<sequence>MKLKSTLQKQPKHQELVSSVGWTNPDEVYSASDDHQLKSTLQKQPKHQELVSSVGWTNPDEVYSASDDHQVLKWNILNNESTGFWPNCRKMSIRPTCIGSLKEYQGRNKAQMCLCCLLQMSDAYCISTYLGFLNYQSLCKFLLISRTGRVEKSVEAHRGAVLSVKWSYTGSELLTAGEDGQVKIWSRSGMLRATLAQNSSPVYSVMWGPDSDQVLYTQGRQLVIKPVQATAKPNTWRAHDGVILKVDWNPVNNLILSAAEDCKYKVWDNYGRLMYSSNTHDYPITSVSWSPDGELFVIGSFNTLRLCDQTGWSHSLEKPNTGSLFNIAWSSDSTQIAGACGNGQVLFSHVIEKRLEWRNFELLITGRKTIDVRNVNNEAREKLDFRDRIIKVSLAYHHMVVATSSQCYIYSVKNWNTPMIFDLKEGSVTLIRQSEKHFLLVDSSSIYVYTYEGRLVSSPKFVGMRMDILNHHTVSLSDDTIAIRDKNDEKTVNLFETSNGKPLGDGKPFQHSTEIMEIALDQCGLPSERRMTIVDRNRDLYLTQVRVYGNNRKSLKLGTMIQSLVWNDETNMLVALNNGRFTVWYYPNAIYVDNDVLSKTVMTRDASEFGKKPHLLSFIGKQVAIRRAEGSVISTTISPYPSMLHDCVNHNRWDDAVRLCRFVKEDSLWACLAVMAAYAKELSTAEVAYAAIDETDKVQFIQNIKELSRKEARNAEMALFCGQEADGEAILLQSGLIFRAIIINIQLYNWNSVEMARRMKGEQRQRQVERCGPGDRQAGTVLSRWAGMETDWQELT</sequence>
<dbReference type="SMART" id="SM00320">
    <property type="entry name" value="WD40"/>
    <property type="match status" value="6"/>
</dbReference>
<dbReference type="PROSITE" id="PS50082">
    <property type="entry name" value="WD_REPEATS_2"/>
    <property type="match status" value="2"/>
</dbReference>
<feature type="domain" description="IFT80 second beta-propeller" evidence="5">
    <location>
        <begin position="352"/>
        <end position="640"/>
    </location>
</feature>
<dbReference type="Proteomes" id="UP001208570">
    <property type="component" value="Unassembled WGS sequence"/>
</dbReference>
<dbReference type="Pfam" id="PF23335">
    <property type="entry name" value="Beta-prop_IFT80_2nd"/>
    <property type="match status" value="1"/>
</dbReference>
<dbReference type="InterPro" id="IPR001680">
    <property type="entry name" value="WD40_rpt"/>
</dbReference>
<comment type="subcellular location">
    <subcellularLocation>
        <location evidence="1">Cell projection</location>
        <location evidence="1">Cilium</location>
    </subcellularLocation>
</comment>
<name>A0AAD9JE39_9ANNE</name>
<feature type="repeat" description="WD" evidence="4">
    <location>
        <begin position="154"/>
        <end position="186"/>
    </location>
</feature>
<proteinExistence type="predicted"/>
<protein>
    <recommendedName>
        <fullName evidence="9">Intraflagellar transport protein 80 homolog</fullName>
    </recommendedName>
</protein>
<feature type="domain" description="IFT80/172/WDR35 TPR" evidence="6">
    <location>
        <begin position="668"/>
        <end position="760"/>
    </location>
</feature>
<evidence type="ECO:0000256" key="3">
    <source>
        <dbReference type="ARBA" id="ARBA00023273"/>
    </source>
</evidence>
<feature type="repeat" description="WD" evidence="4">
    <location>
        <begin position="236"/>
        <end position="268"/>
    </location>
</feature>
<evidence type="ECO:0000259" key="5">
    <source>
        <dbReference type="Pfam" id="PF23335"/>
    </source>
</evidence>
<keyword evidence="8" id="KW-1185">Reference proteome</keyword>
<dbReference type="PANTHER" id="PTHR24098">
    <property type="entry name" value="OUTER SEGMENT 5"/>
    <property type="match status" value="1"/>
</dbReference>
<dbReference type="InterPro" id="IPR036322">
    <property type="entry name" value="WD40_repeat_dom_sf"/>
</dbReference>
<dbReference type="Pfam" id="PF23387">
    <property type="entry name" value="TPR_IFT80_172"/>
    <property type="match status" value="1"/>
</dbReference>
<evidence type="ECO:0000256" key="2">
    <source>
        <dbReference type="ARBA" id="ARBA00023069"/>
    </source>
</evidence>
<dbReference type="GO" id="GO:0030992">
    <property type="term" value="C:intraciliary transport particle B"/>
    <property type="evidence" value="ECO:0007669"/>
    <property type="project" value="TreeGrafter"/>
</dbReference>
<dbReference type="InterPro" id="IPR056157">
    <property type="entry name" value="TPR_IFT80_172_dom"/>
</dbReference>
<comment type="caution">
    <text evidence="7">The sequence shown here is derived from an EMBL/GenBank/DDBJ whole genome shotgun (WGS) entry which is preliminary data.</text>
</comment>
<keyword evidence="2" id="KW-0969">Cilium</keyword>
<dbReference type="FunFam" id="2.130.10.10:FF:000463">
    <property type="entry name" value="intraflagellar transport protein 80 homolog"/>
    <property type="match status" value="1"/>
</dbReference>
<evidence type="ECO:0000313" key="8">
    <source>
        <dbReference type="Proteomes" id="UP001208570"/>
    </source>
</evidence>
<dbReference type="PANTHER" id="PTHR24098:SF0">
    <property type="entry name" value="OUTER SEGMENT 5"/>
    <property type="match status" value="1"/>
</dbReference>
<evidence type="ECO:0000313" key="7">
    <source>
        <dbReference type="EMBL" id="KAK2150951.1"/>
    </source>
</evidence>
<keyword evidence="3" id="KW-0966">Cell projection</keyword>
<dbReference type="Gene3D" id="2.130.10.10">
    <property type="entry name" value="YVTN repeat-like/Quinoprotein amine dehydrogenase"/>
    <property type="match status" value="2"/>
</dbReference>
<keyword evidence="4" id="KW-0853">WD repeat</keyword>